<dbReference type="CDD" id="cd16148">
    <property type="entry name" value="sulfatase_like"/>
    <property type="match status" value="1"/>
</dbReference>
<dbReference type="PANTHER" id="PTHR43751">
    <property type="entry name" value="SULFATASE"/>
    <property type="match status" value="1"/>
</dbReference>
<dbReference type="KEGG" id="saci:Sinac_1690"/>
<dbReference type="Proteomes" id="UP000010798">
    <property type="component" value="Chromosome"/>
</dbReference>
<dbReference type="AlphaFoldDB" id="L0DBN3"/>
<accession>L0DBN3</accession>
<evidence type="ECO:0000256" key="1">
    <source>
        <dbReference type="SAM" id="MobiDB-lite"/>
    </source>
</evidence>
<sequence>MVNLTQEIGNRSGEIGSPRHVDPHLAESGSEVQPRPRLLIASALIFGLVAGFLELALVLAQDALIPKITMDSLRTNLHFIWMIPLANVAIFGTGGLMFGWLARSRPALANKLAFLTMTTMLALALLMRFDGLYMIARIVLSMGIATCIGPRLQARALGYPRLTCWSLGLLGGGLIVLIAVDFTRVATAESRALGNLPKAAPKAPNVLFLVMDNVRAASASLNGHDRPTTPNLDRLAARGVRFEEARSTASWTLPSHAGMFTGQWHHRLSVGWDQALDRTYPTLAEYLSKQGYATAGFVGNIYYCNRRYGLDRGFARYEDYYENQTVSPFETIRSSSLGRCLLPLIGYPVRVGFAEMYRRKNADMLNQDLLGWLSKQRDHRPFFAFVNYYDAHAPCVLPEGTHRRFGHAERPRKEQTEALKRYQKLNAHTLKPEDGDPKQIDREGIEILRDSYESCIAYIDAQIGRLFADLERQGMLENTMVVVTSDHGEHFDEHGFVGHGQSVYRREVHVPLLIIPPSNSSRSLLAKGVVPEPVSLRDLPATIVDLLAIKDKAPFPGSSLAPLWSTNESLAPDQAPSPVLSEVGHKTHVPRMERIPATLGEVKALISEGKVYIRNSGANEEVFDLNMDPLEKSDIVAAKNLNPSLDQFRSTLKQILAGKDVAPE</sequence>
<dbReference type="InterPro" id="IPR052701">
    <property type="entry name" value="GAG_Ulvan_Degrading_Sulfatases"/>
</dbReference>
<dbReference type="OrthoDB" id="9777306at2"/>
<name>L0DBN3_SINAD</name>
<dbReference type="InterPro" id="IPR017850">
    <property type="entry name" value="Alkaline_phosphatase_core_sf"/>
</dbReference>
<feature type="transmembrane region" description="Helical" evidence="2">
    <location>
        <begin position="108"/>
        <end position="126"/>
    </location>
</feature>
<evidence type="ECO:0000256" key="2">
    <source>
        <dbReference type="SAM" id="Phobius"/>
    </source>
</evidence>
<dbReference type="HOGENOM" id="CLU_006332_14_1_0"/>
<dbReference type="InterPro" id="IPR000917">
    <property type="entry name" value="Sulfatase_N"/>
</dbReference>
<keyword evidence="2" id="KW-0472">Membrane</keyword>
<evidence type="ECO:0000313" key="5">
    <source>
        <dbReference type="Proteomes" id="UP000010798"/>
    </source>
</evidence>
<dbReference type="EMBL" id="CP003364">
    <property type="protein sequence ID" value="AGA26066.1"/>
    <property type="molecule type" value="Genomic_DNA"/>
</dbReference>
<dbReference type="Pfam" id="PF00884">
    <property type="entry name" value="Sulfatase"/>
    <property type="match status" value="1"/>
</dbReference>
<keyword evidence="5" id="KW-1185">Reference proteome</keyword>
<feature type="transmembrane region" description="Helical" evidence="2">
    <location>
        <begin position="132"/>
        <end position="150"/>
    </location>
</feature>
<feature type="transmembrane region" description="Helical" evidence="2">
    <location>
        <begin position="38"/>
        <end position="59"/>
    </location>
</feature>
<dbReference type="SUPFAM" id="SSF53649">
    <property type="entry name" value="Alkaline phosphatase-like"/>
    <property type="match status" value="1"/>
</dbReference>
<evidence type="ECO:0000313" key="4">
    <source>
        <dbReference type="EMBL" id="AGA26066.1"/>
    </source>
</evidence>
<feature type="transmembrane region" description="Helical" evidence="2">
    <location>
        <begin position="79"/>
        <end position="101"/>
    </location>
</feature>
<gene>
    <name evidence="4" type="ordered locus">Sinac_1690</name>
</gene>
<organism evidence="4 5">
    <name type="scientific">Singulisphaera acidiphila (strain ATCC BAA-1392 / DSM 18658 / VKM B-2454 / MOB10)</name>
    <dbReference type="NCBI Taxonomy" id="886293"/>
    <lineage>
        <taxon>Bacteria</taxon>
        <taxon>Pseudomonadati</taxon>
        <taxon>Planctomycetota</taxon>
        <taxon>Planctomycetia</taxon>
        <taxon>Isosphaerales</taxon>
        <taxon>Isosphaeraceae</taxon>
        <taxon>Singulisphaera</taxon>
    </lineage>
</organism>
<dbReference type="STRING" id="886293.Sinac_1690"/>
<dbReference type="Gene3D" id="3.40.720.10">
    <property type="entry name" value="Alkaline Phosphatase, subunit A"/>
    <property type="match status" value="1"/>
</dbReference>
<reference evidence="4 5" key="1">
    <citation type="submission" date="2012-02" db="EMBL/GenBank/DDBJ databases">
        <title>Complete sequence of chromosome of Singulisphaera acidiphila DSM 18658.</title>
        <authorList>
            <consortium name="US DOE Joint Genome Institute (JGI-PGF)"/>
            <person name="Lucas S."/>
            <person name="Copeland A."/>
            <person name="Lapidus A."/>
            <person name="Glavina del Rio T."/>
            <person name="Dalin E."/>
            <person name="Tice H."/>
            <person name="Bruce D."/>
            <person name="Goodwin L."/>
            <person name="Pitluck S."/>
            <person name="Peters L."/>
            <person name="Ovchinnikova G."/>
            <person name="Chertkov O."/>
            <person name="Kyrpides N."/>
            <person name="Mavromatis K."/>
            <person name="Ivanova N."/>
            <person name="Brettin T."/>
            <person name="Detter J.C."/>
            <person name="Han C."/>
            <person name="Larimer F."/>
            <person name="Land M."/>
            <person name="Hauser L."/>
            <person name="Markowitz V."/>
            <person name="Cheng J.-F."/>
            <person name="Hugenholtz P."/>
            <person name="Woyke T."/>
            <person name="Wu D."/>
            <person name="Tindall B."/>
            <person name="Pomrenke H."/>
            <person name="Brambilla E."/>
            <person name="Klenk H.-P."/>
            <person name="Eisen J.A."/>
        </authorList>
    </citation>
    <scope>NUCLEOTIDE SEQUENCE [LARGE SCALE GENOMIC DNA]</scope>
    <source>
        <strain evidence="5">ATCC BAA-1392 / DSM 18658 / VKM B-2454 / MOB10</strain>
    </source>
</reference>
<dbReference type="PANTHER" id="PTHR43751:SF3">
    <property type="entry name" value="SULFATASE N-TERMINAL DOMAIN-CONTAINING PROTEIN"/>
    <property type="match status" value="1"/>
</dbReference>
<protein>
    <submittedName>
        <fullName evidence="4">Arylsulfatase A family protein</fullName>
    </submittedName>
</protein>
<keyword evidence="2" id="KW-1133">Transmembrane helix</keyword>
<feature type="region of interest" description="Disordered" evidence="1">
    <location>
        <begin position="1"/>
        <end position="29"/>
    </location>
</feature>
<feature type="domain" description="Sulfatase N-terminal" evidence="3">
    <location>
        <begin position="204"/>
        <end position="547"/>
    </location>
</feature>
<dbReference type="eggNOG" id="COG3119">
    <property type="taxonomic scope" value="Bacteria"/>
</dbReference>
<keyword evidence="2" id="KW-0812">Transmembrane</keyword>
<evidence type="ECO:0000259" key="3">
    <source>
        <dbReference type="Pfam" id="PF00884"/>
    </source>
</evidence>
<feature type="transmembrane region" description="Helical" evidence="2">
    <location>
        <begin position="162"/>
        <end position="180"/>
    </location>
</feature>
<proteinExistence type="predicted"/>